<proteinExistence type="predicted"/>
<protein>
    <submittedName>
        <fullName evidence="1">TPR-like protein</fullName>
    </submittedName>
</protein>
<organism evidence="1 2">
    <name type="scientific">Dioscorea alata</name>
    <name type="common">Purple yam</name>
    <dbReference type="NCBI Taxonomy" id="55571"/>
    <lineage>
        <taxon>Eukaryota</taxon>
        <taxon>Viridiplantae</taxon>
        <taxon>Streptophyta</taxon>
        <taxon>Embryophyta</taxon>
        <taxon>Tracheophyta</taxon>
        <taxon>Spermatophyta</taxon>
        <taxon>Magnoliopsida</taxon>
        <taxon>Liliopsida</taxon>
        <taxon>Dioscoreales</taxon>
        <taxon>Dioscoreaceae</taxon>
        <taxon>Dioscorea</taxon>
    </lineage>
</organism>
<keyword evidence="2" id="KW-1185">Reference proteome</keyword>
<gene>
    <name evidence="1" type="ORF">IHE45_18G103800</name>
</gene>
<sequence>MAMESAVKLHNPLLPRPFSLSRPFSFPSSSSSSSSPRKPLLLRASHQPSLSTPISKALQTISISAAATVAATAALLLARPHRPPFASLSATTVQSEPQPQTQPQPQPEFTLREALADEDKEQALENHLASYPDDVKSLRALMEIKVRLRKLPDAVAVADRLILLEPDDADLPLLRSHFLFYNGDVEVAKEGFEGVLSTDPFVVEAYHGLVMAASKNEDELDGILNRVEEMMEKCKKDNRKVELRDFKLLKAQVKVIQGDYEEALEIYEGLVKEEPRDFRPYLCQGIIYTLLRKKEEAMKQFDKYRRLVPRGHPYAKYFEENMVAMGAMMENKTKGSN</sequence>
<dbReference type="EMBL" id="CM037028">
    <property type="protein sequence ID" value="KAH7656882.1"/>
    <property type="molecule type" value="Genomic_DNA"/>
</dbReference>
<evidence type="ECO:0000313" key="1">
    <source>
        <dbReference type="EMBL" id="KAH7656882.1"/>
    </source>
</evidence>
<name>A0ACB7U997_DIOAL</name>
<dbReference type="Proteomes" id="UP000827976">
    <property type="component" value="Chromosome 18"/>
</dbReference>
<comment type="caution">
    <text evidence="1">The sequence shown here is derived from an EMBL/GenBank/DDBJ whole genome shotgun (WGS) entry which is preliminary data.</text>
</comment>
<reference evidence="2" key="1">
    <citation type="journal article" date="2022" name="Nat. Commun.">
        <title>Chromosome evolution and the genetic basis of agronomically important traits in greater yam.</title>
        <authorList>
            <person name="Bredeson J.V."/>
            <person name="Lyons J.B."/>
            <person name="Oniyinde I.O."/>
            <person name="Okereke N.R."/>
            <person name="Kolade O."/>
            <person name="Nnabue I."/>
            <person name="Nwadili C.O."/>
            <person name="Hribova E."/>
            <person name="Parker M."/>
            <person name="Nwogha J."/>
            <person name="Shu S."/>
            <person name="Carlson J."/>
            <person name="Kariba R."/>
            <person name="Muthemba S."/>
            <person name="Knop K."/>
            <person name="Barton G.J."/>
            <person name="Sherwood A.V."/>
            <person name="Lopez-Montes A."/>
            <person name="Asiedu R."/>
            <person name="Jamnadass R."/>
            <person name="Muchugi A."/>
            <person name="Goodstein D."/>
            <person name="Egesi C.N."/>
            <person name="Featherston J."/>
            <person name="Asfaw A."/>
            <person name="Simpson G.G."/>
            <person name="Dolezel J."/>
            <person name="Hendre P.S."/>
            <person name="Van Deynze A."/>
            <person name="Kumar P.L."/>
            <person name="Obidiegwu J.E."/>
            <person name="Bhattacharjee R."/>
            <person name="Rokhsar D.S."/>
        </authorList>
    </citation>
    <scope>NUCLEOTIDE SEQUENCE [LARGE SCALE GENOMIC DNA]</scope>
    <source>
        <strain evidence="2">cv. TDa95/00328</strain>
    </source>
</reference>
<evidence type="ECO:0000313" key="2">
    <source>
        <dbReference type="Proteomes" id="UP000827976"/>
    </source>
</evidence>
<accession>A0ACB7U997</accession>